<organism evidence="4 5">
    <name type="scientific">Agitococcus lubricus</name>
    <dbReference type="NCBI Taxonomy" id="1077255"/>
    <lineage>
        <taxon>Bacteria</taxon>
        <taxon>Pseudomonadati</taxon>
        <taxon>Pseudomonadota</taxon>
        <taxon>Gammaproteobacteria</taxon>
        <taxon>Moraxellales</taxon>
        <taxon>Moraxellaceae</taxon>
        <taxon>Agitococcus</taxon>
    </lineage>
</organism>
<gene>
    <name evidence="4" type="ORF">C8N29_102183</name>
</gene>
<dbReference type="InterPro" id="IPR021834">
    <property type="entry name" value="DUF3426"/>
</dbReference>
<feature type="compositionally biased region" description="Low complexity" evidence="1">
    <location>
        <begin position="56"/>
        <end position="70"/>
    </location>
</feature>
<evidence type="ECO:0000256" key="1">
    <source>
        <dbReference type="SAM" id="MobiDB-lite"/>
    </source>
</evidence>
<dbReference type="EMBL" id="QAON01000002">
    <property type="protein sequence ID" value="PTQ90783.1"/>
    <property type="molecule type" value="Genomic_DNA"/>
</dbReference>
<dbReference type="Pfam" id="PF13717">
    <property type="entry name" value="Zn_ribbon_4"/>
    <property type="match status" value="1"/>
</dbReference>
<dbReference type="RefSeq" id="WP_107864625.1">
    <property type="nucleotide sequence ID" value="NZ_QAON01000002.1"/>
</dbReference>
<name>A0A2T5J2M8_9GAMM</name>
<evidence type="ECO:0000259" key="3">
    <source>
        <dbReference type="Pfam" id="PF13717"/>
    </source>
</evidence>
<proteinExistence type="predicted"/>
<feature type="transmembrane region" description="Helical" evidence="2">
    <location>
        <begin position="272"/>
        <end position="296"/>
    </location>
</feature>
<keyword evidence="5" id="KW-1185">Reference proteome</keyword>
<feature type="compositionally biased region" description="Polar residues" evidence="1">
    <location>
        <begin position="219"/>
        <end position="228"/>
    </location>
</feature>
<dbReference type="OrthoDB" id="5294582at2"/>
<reference evidence="4 5" key="1">
    <citation type="submission" date="2018-04" db="EMBL/GenBank/DDBJ databases">
        <title>Genomic Encyclopedia of Archaeal and Bacterial Type Strains, Phase II (KMG-II): from individual species to whole genera.</title>
        <authorList>
            <person name="Goeker M."/>
        </authorList>
    </citation>
    <scope>NUCLEOTIDE SEQUENCE [LARGE SCALE GENOMIC DNA]</scope>
    <source>
        <strain evidence="4 5">DSM 5822</strain>
    </source>
</reference>
<keyword evidence="2" id="KW-1133">Transmembrane helix</keyword>
<dbReference type="Pfam" id="PF11906">
    <property type="entry name" value="DUF3426"/>
    <property type="match status" value="1"/>
</dbReference>
<dbReference type="NCBIfam" id="TIGR02098">
    <property type="entry name" value="MJ0042_CXXC"/>
    <property type="match status" value="1"/>
</dbReference>
<comment type="caution">
    <text evidence="4">The sequence shown here is derived from an EMBL/GenBank/DDBJ whole genome shotgun (WGS) entry which is preliminary data.</text>
</comment>
<evidence type="ECO:0000256" key="2">
    <source>
        <dbReference type="SAM" id="Phobius"/>
    </source>
</evidence>
<accession>A0A2T5J2M8</accession>
<dbReference type="Proteomes" id="UP000244223">
    <property type="component" value="Unassembled WGS sequence"/>
</dbReference>
<keyword evidence="2" id="KW-0812">Transmembrane</keyword>
<protein>
    <submittedName>
        <fullName evidence="4">Putative Zn finger-like uncharacterized protein</fullName>
    </submittedName>
</protein>
<evidence type="ECO:0000313" key="4">
    <source>
        <dbReference type="EMBL" id="PTQ90783.1"/>
    </source>
</evidence>
<feature type="region of interest" description="Disordered" evidence="1">
    <location>
        <begin position="188"/>
        <end position="228"/>
    </location>
</feature>
<evidence type="ECO:0000313" key="5">
    <source>
        <dbReference type="Proteomes" id="UP000244223"/>
    </source>
</evidence>
<feature type="region of interest" description="Disordered" evidence="1">
    <location>
        <begin position="56"/>
        <end position="89"/>
    </location>
</feature>
<sequence>MSTTKQTRCPHCSSVFNITDDQLAARGGHVRCGGCLQVFRADQNLVTESVIQSVPASPMAPSAPATARVPTPTPSPIETASPSKKPKVKDDSWVTNLLDDDINLDDLALDTPPVPVPKKSAIANTPPPTPAKASKKPLFDDELSDLLHEAWVEPAEKDHLKGIGEVDKIKASADESWAQALISELEEEEKKEQSKNYSMELQPTKPKEPARKASPVAENKTSSTAKVDNQATLNKDDDLLSFLNSNSAPVINQRHASLPVEVRQHTMVSVNWSYWLTWSTLCLLGVLMLISQYIYFNFNHLAIADQTRPQITQLCNILGCKVPEPPNIKLIAINKLSVRPHPEVTNALEVNAIIYNKADFAQPLPALKLMFLDKKSKVTASRAFQPKEYLRGEGSNLRRIPPETPIHIRLEIIKPEAELRNYKMQPLY</sequence>
<keyword evidence="2" id="KW-0472">Membrane</keyword>
<dbReference type="InterPro" id="IPR011723">
    <property type="entry name" value="Znf/thioredoxin_put"/>
</dbReference>
<dbReference type="AlphaFoldDB" id="A0A2T5J2M8"/>
<feature type="domain" description="Zinc finger/thioredoxin putative" evidence="3">
    <location>
        <begin position="7"/>
        <end position="40"/>
    </location>
</feature>